<accession>A0A8H3ES38</accession>
<keyword evidence="3" id="KW-1185">Reference proteome</keyword>
<feature type="transmembrane region" description="Helical" evidence="1">
    <location>
        <begin position="167"/>
        <end position="188"/>
    </location>
</feature>
<sequence length="218" mass="24100">MAAVLPSLQAMLSSGLSIYTDPKIDIQWRVLIQRANGRNFSHALSVHSRDSGEEVMKKLRRLYIENTPVGHRVFTQTILMRRPVVAVVRLTALSMLSADLEGQGSSREVHITHGKRDKDMTAAFNDPSRLQHVQRFALAYRYSLLSSHSIGPSVALHIGHELDKARCCYLILVALVLSIVSGIAATCVTRRVDIGVGVSAAISAWIACVEAVLLWKYR</sequence>
<comment type="caution">
    <text evidence="2">The sequence shown here is derived from an EMBL/GenBank/DDBJ whole genome shotgun (WGS) entry which is preliminary data.</text>
</comment>
<keyword evidence="1" id="KW-0472">Membrane</keyword>
<evidence type="ECO:0000256" key="1">
    <source>
        <dbReference type="SAM" id="Phobius"/>
    </source>
</evidence>
<protein>
    <submittedName>
        <fullName evidence="2">Uncharacterized protein</fullName>
    </submittedName>
</protein>
<name>A0A8H3ES38_9LECA</name>
<evidence type="ECO:0000313" key="3">
    <source>
        <dbReference type="Proteomes" id="UP000664521"/>
    </source>
</evidence>
<dbReference type="OrthoDB" id="3545575at2759"/>
<organism evidence="2 3">
    <name type="scientific">Heterodermia speciosa</name>
    <dbReference type="NCBI Taxonomy" id="116794"/>
    <lineage>
        <taxon>Eukaryota</taxon>
        <taxon>Fungi</taxon>
        <taxon>Dikarya</taxon>
        <taxon>Ascomycota</taxon>
        <taxon>Pezizomycotina</taxon>
        <taxon>Lecanoromycetes</taxon>
        <taxon>OSLEUM clade</taxon>
        <taxon>Lecanoromycetidae</taxon>
        <taxon>Caliciales</taxon>
        <taxon>Physciaceae</taxon>
        <taxon>Heterodermia</taxon>
    </lineage>
</organism>
<dbReference type="EMBL" id="CAJPDS010000006">
    <property type="protein sequence ID" value="CAF9907911.1"/>
    <property type="molecule type" value="Genomic_DNA"/>
</dbReference>
<keyword evidence="1" id="KW-1133">Transmembrane helix</keyword>
<evidence type="ECO:0000313" key="2">
    <source>
        <dbReference type="EMBL" id="CAF9907911.1"/>
    </source>
</evidence>
<gene>
    <name evidence="2" type="ORF">HETSPECPRED_007935</name>
</gene>
<dbReference type="AlphaFoldDB" id="A0A8H3ES38"/>
<proteinExistence type="predicted"/>
<keyword evidence="1" id="KW-0812">Transmembrane</keyword>
<feature type="transmembrane region" description="Helical" evidence="1">
    <location>
        <begin position="194"/>
        <end position="215"/>
    </location>
</feature>
<dbReference type="Proteomes" id="UP000664521">
    <property type="component" value="Unassembled WGS sequence"/>
</dbReference>
<reference evidence="2" key="1">
    <citation type="submission" date="2021-03" db="EMBL/GenBank/DDBJ databases">
        <authorList>
            <person name="Tagirdzhanova G."/>
        </authorList>
    </citation>
    <scope>NUCLEOTIDE SEQUENCE</scope>
</reference>